<comment type="similarity">
    <text evidence="1">Belongs to the sulfatase family.</text>
</comment>
<comment type="caution">
    <text evidence="3">The sequence shown here is derived from an EMBL/GenBank/DDBJ whole genome shotgun (WGS) entry which is preliminary data.</text>
</comment>
<evidence type="ECO:0000259" key="2">
    <source>
        <dbReference type="Pfam" id="PF00884"/>
    </source>
</evidence>
<proteinExistence type="inferred from homology"/>
<protein>
    <submittedName>
        <fullName evidence="3">Sulfatase N-terminal domain-containing protein</fullName>
    </submittedName>
</protein>
<dbReference type="PANTHER" id="PTHR43108:SF6">
    <property type="entry name" value="N-SULPHOGLUCOSAMINE SULPHOHYDROLASE"/>
    <property type="match status" value="1"/>
</dbReference>
<dbReference type="SUPFAM" id="SSF53649">
    <property type="entry name" value="Alkaline phosphatase-like"/>
    <property type="match status" value="1"/>
</dbReference>
<organism evidence="3 4">
    <name type="scientific">Seiridium cardinale</name>
    <dbReference type="NCBI Taxonomy" id="138064"/>
    <lineage>
        <taxon>Eukaryota</taxon>
        <taxon>Fungi</taxon>
        <taxon>Dikarya</taxon>
        <taxon>Ascomycota</taxon>
        <taxon>Pezizomycotina</taxon>
        <taxon>Sordariomycetes</taxon>
        <taxon>Xylariomycetidae</taxon>
        <taxon>Amphisphaeriales</taxon>
        <taxon>Sporocadaceae</taxon>
        <taxon>Seiridium</taxon>
    </lineage>
</organism>
<feature type="domain" description="Sulfatase N-terminal" evidence="2">
    <location>
        <begin position="1"/>
        <end position="146"/>
    </location>
</feature>
<dbReference type="InterPro" id="IPR000917">
    <property type="entry name" value="Sulfatase_N"/>
</dbReference>
<evidence type="ECO:0000313" key="3">
    <source>
        <dbReference type="EMBL" id="KAK9777187.1"/>
    </source>
</evidence>
<dbReference type="PANTHER" id="PTHR43108">
    <property type="entry name" value="N-ACETYLGLUCOSAMINE-6-SULFATASE FAMILY MEMBER"/>
    <property type="match status" value="1"/>
</dbReference>
<dbReference type="Proteomes" id="UP001465668">
    <property type="component" value="Unassembled WGS sequence"/>
</dbReference>
<sequence>MDKTLDWIKQRDINKPFLLMCHRKARHHSWECDGKHKHLYQDHIRLPDTFGDDYKHRARAAKVARMRVAEDLSYFDLGLTQPEGGSRGHNTHFTFSDNGELAEFKFQRYMQRYLRTVQSIDDNVCRILDFLDEEGLAENTIVIYTSVQGFFLGEHGWLDKRFMYEEFFPDAVLHSLPKRDQVRYNEDFAIPGTQPGGEERG</sequence>
<evidence type="ECO:0000313" key="4">
    <source>
        <dbReference type="Proteomes" id="UP001465668"/>
    </source>
</evidence>
<accession>A0ABR2XU14</accession>
<dbReference type="Gene3D" id="3.40.720.10">
    <property type="entry name" value="Alkaline Phosphatase, subunit A"/>
    <property type="match status" value="1"/>
</dbReference>
<dbReference type="InterPro" id="IPR017850">
    <property type="entry name" value="Alkaline_phosphatase_core_sf"/>
</dbReference>
<dbReference type="EMBL" id="JARVKM010000023">
    <property type="protein sequence ID" value="KAK9777187.1"/>
    <property type="molecule type" value="Genomic_DNA"/>
</dbReference>
<reference evidence="3 4" key="1">
    <citation type="submission" date="2024-02" db="EMBL/GenBank/DDBJ databases">
        <title>First draft genome assembly of two strains of Seiridium cardinale.</title>
        <authorList>
            <person name="Emiliani G."/>
            <person name="Scali E."/>
        </authorList>
    </citation>
    <scope>NUCLEOTIDE SEQUENCE [LARGE SCALE GENOMIC DNA]</scope>
    <source>
        <strain evidence="3 4">BM-138-000479</strain>
    </source>
</reference>
<name>A0ABR2XU14_9PEZI</name>
<evidence type="ECO:0000256" key="1">
    <source>
        <dbReference type="ARBA" id="ARBA00008779"/>
    </source>
</evidence>
<keyword evidence="4" id="KW-1185">Reference proteome</keyword>
<dbReference type="Pfam" id="PF00884">
    <property type="entry name" value="Sulfatase"/>
    <property type="match status" value="1"/>
</dbReference>
<gene>
    <name evidence="3" type="ORF">SCAR479_06255</name>
</gene>